<feature type="compositionally biased region" description="Polar residues" evidence="5">
    <location>
        <begin position="226"/>
        <end position="246"/>
    </location>
</feature>
<feature type="compositionally biased region" description="Polar residues" evidence="5">
    <location>
        <begin position="298"/>
        <end position="318"/>
    </location>
</feature>
<feature type="region of interest" description="Disordered" evidence="5">
    <location>
        <begin position="195"/>
        <end position="246"/>
    </location>
</feature>
<feature type="compositionally biased region" description="Basic and acidic residues" evidence="5">
    <location>
        <begin position="525"/>
        <end position="535"/>
    </location>
</feature>
<keyword evidence="2" id="KW-0227">DNA damage</keyword>
<evidence type="ECO:0000256" key="5">
    <source>
        <dbReference type="SAM" id="MobiDB-lite"/>
    </source>
</evidence>
<proteinExistence type="inferred from homology"/>
<evidence type="ECO:0000256" key="2">
    <source>
        <dbReference type="ARBA" id="ARBA00022763"/>
    </source>
</evidence>
<feature type="region of interest" description="Disordered" evidence="5">
    <location>
        <begin position="288"/>
        <end position="347"/>
    </location>
</feature>
<evidence type="ECO:0000256" key="1">
    <source>
        <dbReference type="ARBA" id="ARBA00008060"/>
    </source>
</evidence>
<keyword evidence="7" id="KW-1185">Reference proteome</keyword>
<sequence length="642" mass="68960">MTNDTAFSESREDQTTLPVLSKEGAATNGIMRQEVPDSEDPVSEEGSVRDTETSSARPAELLSARSLSPSDHSKGDYGSLEEPCNPATECVTANGGAQDPRGPKAISNDEDALDSATVLEFGEMQDVPRQPDQELKKTIDYPTDHTASAPELEAAGSERQVIEDALQPSIGNSLETDASITKNNLSDYSPSHLFIDKAIPDSDDTGSSSTSHASVHGSEEMDSELLNENTSTPLNEALSLSDNHSQGATEIGAGSIVTDELKVMVGQKNTGGESSPEGGDSIRKVVVAGKSPDGSRIGISTGNSPPSKEQEPAQSSEVSDSRTSRTKLSGEKIIDDTGGLPRSNASVDQWLPSHTAAAVQPRWSSSQNRDNESKKAVEKINVKEETLIIKHDILSSSTSAQKKLLYTADRPYASNDISSSSPRHDEPALEQDEDIDMMYTPTSSPPFVNDTAVCGTHRNQEASQTSHVLITPVSTMENSMTLLQTVKSDEDFVENELPGLPLSGTKPPNALEESVETTTASARSLEQEPKVGEKRSIHRSSSHPTPPNKDVLFTELKSIKIASIQAQNTALQTEIDAKRAKLEEMKNGLRHPAAETVKNHIKLLHDYNDIRDVGQGLVGMIAENRGVRIGELYDEFGVGLKD</sequence>
<feature type="compositionally biased region" description="Low complexity" evidence="5">
    <location>
        <begin position="205"/>
        <end position="216"/>
    </location>
</feature>
<comment type="caution">
    <text evidence="6">The sequence shown here is derived from an EMBL/GenBank/DDBJ whole genome shotgun (WGS) entry which is preliminary data.</text>
</comment>
<name>A0ABR4PN38_9HELO</name>
<comment type="similarity">
    <text evidence="1">Belongs to the SWI5/SAE3 family.</text>
</comment>
<keyword evidence="3" id="KW-0234">DNA repair</keyword>
<feature type="region of interest" description="Disordered" evidence="5">
    <location>
        <begin position="356"/>
        <end position="375"/>
    </location>
</feature>
<feature type="region of interest" description="Disordered" evidence="5">
    <location>
        <begin position="1"/>
        <end position="108"/>
    </location>
</feature>
<evidence type="ECO:0000313" key="7">
    <source>
        <dbReference type="Proteomes" id="UP001629113"/>
    </source>
</evidence>
<dbReference type="EMBL" id="JBFCZG010000003">
    <property type="protein sequence ID" value="KAL3424744.1"/>
    <property type="molecule type" value="Genomic_DNA"/>
</dbReference>
<dbReference type="InterPro" id="IPR010760">
    <property type="entry name" value="DNA-repair_Swi5"/>
</dbReference>
<feature type="region of interest" description="Disordered" evidence="5">
    <location>
        <begin position="498"/>
        <end position="550"/>
    </location>
</feature>
<dbReference type="Pfam" id="PF07061">
    <property type="entry name" value="Swi5"/>
    <property type="match status" value="1"/>
</dbReference>
<gene>
    <name evidence="6" type="ORF">PVAG01_04025</name>
</gene>
<evidence type="ECO:0000256" key="3">
    <source>
        <dbReference type="ARBA" id="ARBA00023204"/>
    </source>
</evidence>
<protein>
    <submittedName>
        <fullName evidence="6">DNA repair protein swi5 sae3</fullName>
    </submittedName>
</protein>
<keyword evidence="4" id="KW-0175">Coiled coil</keyword>
<dbReference type="PANTHER" id="PTHR28529:SF2">
    <property type="entry name" value="DNA REPAIR PROTEIN SWI5 HOMOLOG"/>
    <property type="match status" value="1"/>
</dbReference>
<feature type="coiled-coil region" evidence="4">
    <location>
        <begin position="561"/>
        <end position="588"/>
    </location>
</feature>
<feature type="compositionally biased region" description="Basic and acidic residues" evidence="5">
    <location>
        <begin position="319"/>
        <end position="335"/>
    </location>
</feature>
<accession>A0ABR4PN38</accession>
<dbReference type="Proteomes" id="UP001629113">
    <property type="component" value="Unassembled WGS sequence"/>
</dbReference>
<dbReference type="Gene3D" id="1.20.5.170">
    <property type="match status" value="1"/>
</dbReference>
<evidence type="ECO:0000313" key="6">
    <source>
        <dbReference type="EMBL" id="KAL3424744.1"/>
    </source>
</evidence>
<evidence type="ECO:0000256" key="4">
    <source>
        <dbReference type="SAM" id="Coils"/>
    </source>
</evidence>
<dbReference type="PANTHER" id="PTHR28529">
    <property type="entry name" value="DNA REPAIR PROTEIN SWI5 HOMOLOG"/>
    <property type="match status" value="1"/>
</dbReference>
<reference evidence="6 7" key="1">
    <citation type="submission" date="2024-06" db="EMBL/GenBank/DDBJ databases">
        <title>Complete genome of Phlyctema vagabunda strain 19-DSS-EL-015.</title>
        <authorList>
            <person name="Fiorenzani C."/>
        </authorList>
    </citation>
    <scope>NUCLEOTIDE SEQUENCE [LARGE SCALE GENOMIC DNA]</scope>
    <source>
        <strain evidence="6 7">19-DSS-EL-015</strain>
    </source>
</reference>
<organism evidence="6 7">
    <name type="scientific">Phlyctema vagabunda</name>
    <dbReference type="NCBI Taxonomy" id="108571"/>
    <lineage>
        <taxon>Eukaryota</taxon>
        <taxon>Fungi</taxon>
        <taxon>Dikarya</taxon>
        <taxon>Ascomycota</taxon>
        <taxon>Pezizomycotina</taxon>
        <taxon>Leotiomycetes</taxon>
        <taxon>Helotiales</taxon>
        <taxon>Dermateaceae</taxon>
        <taxon>Phlyctema</taxon>
    </lineage>
</organism>